<keyword evidence="3" id="KW-0326">Glycosidase</keyword>
<dbReference type="GO" id="GO:0005975">
    <property type="term" value="P:carbohydrate metabolic process"/>
    <property type="evidence" value="ECO:0007669"/>
    <property type="project" value="InterPro"/>
</dbReference>
<name>A0A1Y2MB36_EPING</name>
<dbReference type="FunCoup" id="A0A1Y2MB36">
    <property type="interactions" value="359"/>
</dbReference>
<dbReference type="SUPFAM" id="SSF49899">
    <property type="entry name" value="Concanavalin A-like lectins/glucanases"/>
    <property type="match status" value="1"/>
</dbReference>
<dbReference type="InParanoid" id="A0A1Y2MB36"/>
<protein>
    <recommendedName>
        <fullName evidence="8">GH16 domain-containing protein</fullName>
    </recommendedName>
</protein>
<dbReference type="AlphaFoldDB" id="A0A1Y2MB36"/>
<feature type="chain" id="PRO_5012192423" description="GH16 domain-containing protein" evidence="7">
    <location>
        <begin position="22"/>
        <end position="455"/>
    </location>
</feature>
<evidence type="ECO:0000256" key="1">
    <source>
        <dbReference type="ARBA" id="ARBA00022729"/>
    </source>
</evidence>
<dbReference type="FunFam" id="2.60.120.200:FF:000159">
    <property type="entry name" value="Glycosidase"/>
    <property type="match status" value="1"/>
</dbReference>
<dbReference type="EMBL" id="KZ107839">
    <property type="protein sequence ID" value="OSS52687.1"/>
    <property type="molecule type" value="Genomic_DNA"/>
</dbReference>
<dbReference type="PANTHER" id="PTHR10963:SF22">
    <property type="entry name" value="GLYCOSIDASE CRH2-RELATED"/>
    <property type="match status" value="1"/>
</dbReference>
<dbReference type="Proteomes" id="UP000193240">
    <property type="component" value="Unassembled WGS sequence"/>
</dbReference>
<feature type="region of interest" description="Disordered" evidence="6">
    <location>
        <begin position="340"/>
        <end position="430"/>
    </location>
</feature>
<dbReference type="InterPro" id="IPR013320">
    <property type="entry name" value="ConA-like_dom_sf"/>
</dbReference>
<evidence type="ECO:0000256" key="2">
    <source>
        <dbReference type="ARBA" id="ARBA00022801"/>
    </source>
</evidence>
<evidence type="ECO:0000313" key="10">
    <source>
        <dbReference type="Proteomes" id="UP000193240"/>
    </source>
</evidence>
<comment type="function">
    <text evidence="5">Dual chitinase/transglycosylase that plays a role in cell wall architecture. Chitinase and transglycosylase activities are coupled. Required for the polysaccharide cross-linking at the septa and the cell wall. More specifically, transfers chitin to 1,6-beta-glucan in the cell wall.</text>
</comment>
<keyword evidence="2" id="KW-0378">Hydrolase</keyword>
<keyword evidence="1 7" id="KW-0732">Signal</keyword>
<sequence>MVRRAFSAALAAAALAGTAYAGAKCSKDSHCPQEAPCCSLYGDCGVGAFCLGGCDPLMSHSFDSCVPGPVCKSGTYGLDSLSPVQSIDKYLGDSSKIDWQSQGMPAIYTDPSSGKKSTLLTMAQGTVGTLLASTHYVWYGKICTKATTAQGKGVVTAFILMSDVKDEIDFEWIGVDTGHVQSNYYSQGVTVYTNGKNLTVPGGNTVQNMHEYCIDWKEDSLTWSIDGNDLRTLNRKDTWNGTSGRFDYPQTPARVMLSLWPAGLPTNEKGTIDWAGGEIDWNSPYMQNGYYYARFQELTIDCYDAPDGTKSPGNKVYKYTDYAGTNNTVEISNDQVILGSLMGTGENPGEAPKSDDPKATQADIANVPGGNVGGGNRAEQTSAGVATGAAGGSSAQATGDSGSSNVVGSTEFIQGGSSNGNSGSGSSSGASTIEARLAGSILAVVGAVVGVAVCL</sequence>
<evidence type="ECO:0000256" key="5">
    <source>
        <dbReference type="ARBA" id="ARBA00093308"/>
    </source>
</evidence>
<keyword evidence="10" id="KW-1185">Reference proteome</keyword>
<gene>
    <name evidence="9" type="ORF">B5807_02243</name>
</gene>
<dbReference type="GO" id="GO:0031505">
    <property type="term" value="P:fungal-type cell wall organization"/>
    <property type="evidence" value="ECO:0007669"/>
    <property type="project" value="TreeGrafter"/>
</dbReference>
<feature type="compositionally biased region" description="Low complexity" evidence="6">
    <location>
        <begin position="381"/>
        <end position="404"/>
    </location>
</feature>
<evidence type="ECO:0000313" key="9">
    <source>
        <dbReference type="EMBL" id="OSS52687.1"/>
    </source>
</evidence>
<evidence type="ECO:0000256" key="6">
    <source>
        <dbReference type="SAM" id="MobiDB-lite"/>
    </source>
</evidence>
<evidence type="ECO:0000256" key="4">
    <source>
        <dbReference type="ARBA" id="ARBA00038074"/>
    </source>
</evidence>
<comment type="similarity">
    <text evidence="4">Belongs to the glycosyl hydrolase 16 family. CRH1 subfamily.</text>
</comment>
<dbReference type="GO" id="GO:0004553">
    <property type="term" value="F:hydrolase activity, hydrolyzing O-glycosyl compounds"/>
    <property type="evidence" value="ECO:0007669"/>
    <property type="project" value="InterPro"/>
</dbReference>
<accession>A0A1Y2MB36</accession>
<dbReference type="CDD" id="cd02183">
    <property type="entry name" value="GH16_fungal_CRH1_transglycosylase"/>
    <property type="match status" value="1"/>
</dbReference>
<evidence type="ECO:0000259" key="8">
    <source>
        <dbReference type="PROSITE" id="PS51762"/>
    </source>
</evidence>
<reference evidence="9 10" key="1">
    <citation type="journal article" date="2017" name="Genome Announc.">
        <title>Genome sequence of the saprophytic ascomycete Epicoccum nigrum ICMP 19927 strain isolated from New Zealand.</title>
        <authorList>
            <person name="Fokin M."/>
            <person name="Fleetwood D."/>
            <person name="Weir B.S."/>
            <person name="Villas-Boas S.G."/>
        </authorList>
    </citation>
    <scope>NUCLEOTIDE SEQUENCE [LARGE SCALE GENOMIC DNA]</scope>
    <source>
        <strain evidence="9 10">ICMP 19927</strain>
    </source>
</reference>
<feature type="compositionally biased region" description="Low complexity" evidence="6">
    <location>
        <begin position="415"/>
        <end position="429"/>
    </location>
</feature>
<dbReference type="GO" id="GO:0016757">
    <property type="term" value="F:glycosyltransferase activity"/>
    <property type="evidence" value="ECO:0007669"/>
    <property type="project" value="TreeGrafter"/>
</dbReference>
<dbReference type="InterPro" id="IPR050546">
    <property type="entry name" value="Glycosyl_Hydrlase_16"/>
</dbReference>
<proteinExistence type="inferred from homology"/>
<organism evidence="9 10">
    <name type="scientific">Epicoccum nigrum</name>
    <name type="common">Soil fungus</name>
    <name type="synonym">Epicoccum purpurascens</name>
    <dbReference type="NCBI Taxonomy" id="105696"/>
    <lineage>
        <taxon>Eukaryota</taxon>
        <taxon>Fungi</taxon>
        <taxon>Dikarya</taxon>
        <taxon>Ascomycota</taxon>
        <taxon>Pezizomycotina</taxon>
        <taxon>Dothideomycetes</taxon>
        <taxon>Pleosporomycetidae</taxon>
        <taxon>Pleosporales</taxon>
        <taxon>Pleosporineae</taxon>
        <taxon>Didymellaceae</taxon>
        <taxon>Epicoccum</taxon>
    </lineage>
</organism>
<dbReference type="PROSITE" id="PS51762">
    <property type="entry name" value="GH16_2"/>
    <property type="match status" value="1"/>
</dbReference>
<evidence type="ECO:0000256" key="7">
    <source>
        <dbReference type="SAM" id="SignalP"/>
    </source>
</evidence>
<dbReference type="OMA" id="WNATANQ"/>
<dbReference type="InterPro" id="IPR000757">
    <property type="entry name" value="Beta-glucanase-like"/>
</dbReference>
<dbReference type="GO" id="GO:0009277">
    <property type="term" value="C:fungal-type cell wall"/>
    <property type="evidence" value="ECO:0007669"/>
    <property type="project" value="TreeGrafter"/>
</dbReference>
<dbReference type="Pfam" id="PF00722">
    <property type="entry name" value="Glyco_hydro_16"/>
    <property type="match status" value="1"/>
</dbReference>
<dbReference type="Gene3D" id="2.60.120.200">
    <property type="match status" value="1"/>
</dbReference>
<dbReference type="PANTHER" id="PTHR10963">
    <property type="entry name" value="GLYCOSYL HYDROLASE-RELATED"/>
    <property type="match status" value="1"/>
</dbReference>
<evidence type="ECO:0000256" key="3">
    <source>
        <dbReference type="ARBA" id="ARBA00023295"/>
    </source>
</evidence>
<feature type="domain" description="GH16" evidence="8">
    <location>
        <begin position="59"/>
        <end position="290"/>
    </location>
</feature>
<feature type="signal peptide" evidence="7">
    <location>
        <begin position="1"/>
        <end position="21"/>
    </location>
</feature>
<dbReference type="STRING" id="105696.A0A1Y2MB36"/>